<sequence>MAEAGGIEPGRGQIVFSKKRCKRFLKANGWEYDAICKGGGGAYISPVACCIEVQDDEIVFIDDTGDFLHIPTDYYALIGALLETRQIGAGYVSTK</sequence>
<dbReference type="Proteomes" id="UP000192906">
    <property type="component" value="Unassembled WGS sequence"/>
</dbReference>
<gene>
    <name evidence="1" type="ORF">SAMN06295933_0272</name>
</gene>
<organism evidence="1 2">
    <name type="scientific">Desulfovibrio gilichinskyi</name>
    <dbReference type="NCBI Taxonomy" id="1519643"/>
    <lineage>
        <taxon>Bacteria</taxon>
        <taxon>Pseudomonadati</taxon>
        <taxon>Thermodesulfobacteriota</taxon>
        <taxon>Desulfovibrionia</taxon>
        <taxon>Desulfovibrionales</taxon>
        <taxon>Desulfovibrionaceae</taxon>
        <taxon>Desulfovibrio</taxon>
    </lineage>
</organism>
<dbReference type="STRING" id="1519643.SAMN06295933_0272"/>
<dbReference type="RefSeq" id="WP_085097213.1">
    <property type="nucleotide sequence ID" value="NZ_FWZU01000001.1"/>
</dbReference>
<keyword evidence="2" id="KW-1185">Reference proteome</keyword>
<proteinExistence type="predicted"/>
<dbReference type="AlphaFoldDB" id="A0A1X7C3D3"/>
<accession>A0A1X7C3D3</accession>
<dbReference type="EMBL" id="FWZU01000001">
    <property type="protein sequence ID" value="SME89320.1"/>
    <property type="molecule type" value="Genomic_DNA"/>
</dbReference>
<evidence type="ECO:0000313" key="1">
    <source>
        <dbReference type="EMBL" id="SME89320.1"/>
    </source>
</evidence>
<protein>
    <submittedName>
        <fullName evidence="1">Uncharacterized protein</fullName>
    </submittedName>
</protein>
<name>A0A1X7C3D3_9BACT</name>
<evidence type="ECO:0000313" key="2">
    <source>
        <dbReference type="Proteomes" id="UP000192906"/>
    </source>
</evidence>
<reference evidence="2" key="1">
    <citation type="submission" date="2017-04" db="EMBL/GenBank/DDBJ databases">
        <authorList>
            <person name="Varghese N."/>
            <person name="Submissions S."/>
        </authorList>
    </citation>
    <scope>NUCLEOTIDE SEQUENCE [LARGE SCALE GENOMIC DNA]</scope>
    <source>
        <strain evidence="2">K3S</strain>
    </source>
</reference>